<dbReference type="Proteomes" id="UP001597383">
    <property type="component" value="Unassembled WGS sequence"/>
</dbReference>
<dbReference type="InterPro" id="IPR005182">
    <property type="entry name" value="YdbS-like_PH"/>
</dbReference>
<evidence type="ECO:0000313" key="4">
    <source>
        <dbReference type="Proteomes" id="UP001597383"/>
    </source>
</evidence>
<feature type="domain" description="YdbS-like PH" evidence="2">
    <location>
        <begin position="395"/>
        <end position="468"/>
    </location>
</feature>
<dbReference type="InterPro" id="IPR014529">
    <property type="entry name" value="UCP026631"/>
</dbReference>
<name>A0ABW4VZS4_9BACI</name>
<evidence type="ECO:0000313" key="3">
    <source>
        <dbReference type="EMBL" id="MFD2043858.1"/>
    </source>
</evidence>
<feature type="transmembrane region" description="Helical" evidence="1">
    <location>
        <begin position="39"/>
        <end position="62"/>
    </location>
</feature>
<reference evidence="4" key="1">
    <citation type="journal article" date="2019" name="Int. J. Syst. Evol. Microbiol.">
        <title>The Global Catalogue of Microorganisms (GCM) 10K type strain sequencing project: providing services to taxonomists for standard genome sequencing and annotation.</title>
        <authorList>
            <consortium name="The Broad Institute Genomics Platform"/>
            <consortium name="The Broad Institute Genome Sequencing Center for Infectious Disease"/>
            <person name="Wu L."/>
            <person name="Ma J."/>
        </authorList>
    </citation>
    <scope>NUCLEOTIDE SEQUENCE [LARGE SCALE GENOMIC DNA]</scope>
    <source>
        <strain evidence="4">R28</strain>
    </source>
</reference>
<keyword evidence="1" id="KW-1133">Transmembrane helix</keyword>
<feature type="domain" description="YdbS-like PH" evidence="2">
    <location>
        <begin position="61"/>
        <end position="140"/>
    </location>
</feature>
<dbReference type="PANTHER" id="PTHR34473">
    <property type="entry name" value="UPF0699 TRANSMEMBRANE PROTEIN YDBS"/>
    <property type="match status" value="1"/>
</dbReference>
<feature type="transmembrane region" description="Helical" evidence="1">
    <location>
        <begin position="207"/>
        <end position="230"/>
    </location>
</feature>
<gene>
    <name evidence="3" type="ORF">ACFSJF_06270</name>
</gene>
<feature type="domain" description="YdbS-like PH" evidence="2">
    <location>
        <begin position="241"/>
        <end position="322"/>
    </location>
</feature>
<comment type="caution">
    <text evidence="3">The sequence shown here is derived from an EMBL/GenBank/DDBJ whole genome shotgun (WGS) entry which is preliminary data.</text>
</comment>
<accession>A0ABW4VZS4</accession>
<keyword evidence="1" id="KW-0472">Membrane</keyword>
<feature type="transmembrane region" description="Helical" evidence="1">
    <location>
        <begin position="370"/>
        <end position="385"/>
    </location>
</feature>
<feature type="transmembrane region" description="Helical" evidence="1">
    <location>
        <begin position="346"/>
        <end position="364"/>
    </location>
</feature>
<evidence type="ECO:0000259" key="2">
    <source>
        <dbReference type="Pfam" id="PF03703"/>
    </source>
</evidence>
<dbReference type="PANTHER" id="PTHR34473:SF2">
    <property type="entry name" value="UPF0699 TRANSMEMBRANE PROTEIN YDBT"/>
    <property type="match status" value="1"/>
</dbReference>
<dbReference type="EMBL" id="JBHUHQ010000012">
    <property type="protein sequence ID" value="MFD2043858.1"/>
    <property type="molecule type" value="Genomic_DNA"/>
</dbReference>
<dbReference type="PIRSF" id="PIRSF026631">
    <property type="entry name" value="UCP026631"/>
    <property type="match status" value="1"/>
</dbReference>
<dbReference type="RefSeq" id="WP_377555938.1">
    <property type="nucleotide sequence ID" value="NZ_JBHUHQ010000012.1"/>
</dbReference>
<dbReference type="Pfam" id="PF03703">
    <property type="entry name" value="bPH_2"/>
    <property type="match status" value="3"/>
</dbReference>
<feature type="transmembrane region" description="Helical" evidence="1">
    <location>
        <begin position="12"/>
        <end position="33"/>
    </location>
</feature>
<keyword evidence="1" id="KW-0812">Transmembrane</keyword>
<proteinExistence type="predicted"/>
<keyword evidence="4" id="KW-1185">Reference proteome</keyword>
<sequence length="472" mass="54322">MSNKRRLHPAAIFFNFVKTVREAIFFIVIGFITFKDESYIYFILVLSALLLLFITLSVLSWYRFTYQVVDDELRIEYGIIIRKQRYISKNRIHSIDLTAGVVHRIFKLVKVQIETAGSGMSAEASLKAVRLQEGERLRSELKMLQQIDAQEEEVEKQAPKESISMRRLFIAGTTSGSVGVILAIAAFGFSEIEQFIPDDFYNQTFEWVIGLGIAIIIVLVVVILLVLWLFGIAGTMIKYGNFTITKNDDELFITRGLLEKKQLTIPLKRIQAIGIQESVIRQPLGYATVYAEVAGGSLDQGEDFSTVLFPIMKKDEIAEFLEKFLPSYLSDHNNLEPLPKRARKFYIFRSIILFLALVVGVFIFFPQFSWIPGVLLIGSFYLGLLRHQDGGFLTENDRLTIRYRTMSKHTMIMFHKRIQSYEKKQYTLQKVQQLATMNISIIGKLGVGKHFKLKDLDEDHVNQLADWYSYRK</sequence>
<feature type="transmembrane region" description="Helical" evidence="1">
    <location>
        <begin position="168"/>
        <end position="187"/>
    </location>
</feature>
<evidence type="ECO:0000256" key="1">
    <source>
        <dbReference type="SAM" id="Phobius"/>
    </source>
</evidence>
<organism evidence="3 4">
    <name type="scientific">Ornithinibacillus salinisoli</name>
    <dbReference type="NCBI Taxonomy" id="1848459"/>
    <lineage>
        <taxon>Bacteria</taxon>
        <taxon>Bacillati</taxon>
        <taxon>Bacillota</taxon>
        <taxon>Bacilli</taxon>
        <taxon>Bacillales</taxon>
        <taxon>Bacillaceae</taxon>
        <taxon>Ornithinibacillus</taxon>
    </lineage>
</organism>
<protein>
    <submittedName>
        <fullName evidence="3">PH domain-containing protein</fullName>
    </submittedName>
</protein>